<feature type="region of interest" description="Disordered" evidence="2">
    <location>
        <begin position="52"/>
        <end position="98"/>
    </location>
</feature>
<dbReference type="AlphaFoldDB" id="A0A0J6FBR7"/>
<evidence type="ECO:0000259" key="3">
    <source>
        <dbReference type="SMART" id="SM01006"/>
    </source>
</evidence>
<dbReference type="InterPro" id="IPR016181">
    <property type="entry name" value="Acyl_CoA_acyltransferase"/>
</dbReference>
<dbReference type="Gene3D" id="3.40.630.30">
    <property type="match status" value="1"/>
</dbReference>
<dbReference type="SUPFAM" id="SSF55729">
    <property type="entry name" value="Acyl-CoA N-acyltransferases (Nat)"/>
    <property type="match status" value="1"/>
</dbReference>
<gene>
    <name evidence="4" type="ORF">CPAG_06792</name>
</gene>
<sequence length="553" mass="62620">MPTEPIFLPNGYVYTVTPVFGGMTFKHNEINISHSTLPPGWNIVVHTERFSPTSEECRPESPSNSGNSSSGLSRPGSGSRPQSPSRENRRTPRSRSFRFTKPTLDRDCLFISSLFFPSSRDFKSPSSPTRQIAMMLWATLWWYFHLPEPNRHVSTPESALTPEPGRPKGEWRVYIKREGVLKGRNLMQKLERMGLVTSEDSSVGLDPADPDYQDGWKEMYVSRRRFWQLDPRIFLFTLQPVSVPPVIDIPHFSRPDSPPSGSISTTSPTSAAALLGPENVPFNPSMPGGPFYSGSHLPTFFPPAPPLYTFTNGTRHPIRPKPPRQGETFYVRYIRSVAQTLSFRVPVLKARESVMLSDLNIRHRKSASATSIADMITAGSVSPRSENESDLDVLHRWMNNPRINAAWGAAGPRSIQDAFLRKQLTSTFSFPALGCWDGKPFGYFEIYWIKEANIAKLLLSPVGNWDRGFHCLIGEEEYRSSHRVQIWLSALVHYCWLADNRTENVILEPRVDNERLISSLHTAGFYKDGEVTFPHKQAAVMRMKRDNWEAPVI</sequence>
<evidence type="ECO:0000256" key="1">
    <source>
        <dbReference type="ARBA" id="ARBA00009893"/>
    </source>
</evidence>
<dbReference type="InterPro" id="IPR019432">
    <property type="entry name" value="Acyltransferase_MbtK/IucB-like"/>
</dbReference>
<feature type="region of interest" description="Disordered" evidence="2">
    <location>
        <begin position="252"/>
        <end position="277"/>
    </location>
</feature>
<protein>
    <submittedName>
        <fullName evidence="4">Aerobactin siderophore biosynthesis protein iucB</fullName>
    </submittedName>
</protein>
<reference evidence="5" key="3">
    <citation type="journal article" date="2010" name="Genome Res.">
        <title>Population genomic sequencing of Coccidioides fungi reveals recent hybridization and transposon control.</title>
        <authorList>
            <person name="Neafsey D.E."/>
            <person name="Barker B.M."/>
            <person name="Sharpton T.J."/>
            <person name="Stajich J.E."/>
            <person name="Park D.J."/>
            <person name="Whiston E."/>
            <person name="Hung C.-Y."/>
            <person name="McMahan C."/>
            <person name="White J."/>
            <person name="Sykes S."/>
            <person name="Heiman D."/>
            <person name="Young S."/>
            <person name="Zeng Q."/>
            <person name="Abouelleil A."/>
            <person name="Aftuck L."/>
            <person name="Bessette D."/>
            <person name="Brown A."/>
            <person name="FitzGerald M."/>
            <person name="Lui A."/>
            <person name="Macdonald J.P."/>
            <person name="Priest M."/>
            <person name="Orbach M.J."/>
            <person name="Galgiani J.N."/>
            <person name="Kirkland T.N."/>
            <person name="Cole G.T."/>
            <person name="Birren B.W."/>
            <person name="Henn M.R."/>
            <person name="Taylor J.W."/>
            <person name="Rounsley S.D."/>
        </authorList>
    </citation>
    <scope>NUCLEOTIDE SEQUENCE [LARGE SCALE GENOMIC DNA]</scope>
    <source>
        <strain evidence="5">RMSCC 3488</strain>
    </source>
</reference>
<dbReference type="GO" id="GO:0019290">
    <property type="term" value="P:siderophore biosynthetic process"/>
    <property type="evidence" value="ECO:0007669"/>
    <property type="project" value="InterPro"/>
</dbReference>
<name>A0A0J6FBR7_COCPO</name>
<dbReference type="GO" id="GO:0016410">
    <property type="term" value="F:N-acyltransferase activity"/>
    <property type="evidence" value="ECO:0007669"/>
    <property type="project" value="TreeGrafter"/>
</dbReference>
<evidence type="ECO:0000313" key="4">
    <source>
        <dbReference type="EMBL" id="KMM70481.1"/>
    </source>
</evidence>
<dbReference type="VEuPathDB" id="FungiDB:CPAG_06792"/>
<dbReference type="PANTHER" id="PTHR31438">
    <property type="entry name" value="LYSINE N-ACYLTRANSFERASE C17G9.06C-RELATED"/>
    <property type="match status" value="1"/>
</dbReference>
<dbReference type="PANTHER" id="PTHR31438:SF1">
    <property type="entry name" value="LYSINE N-ACYLTRANSFERASE C17G9.06C-RELATED"/>
    <property type="match status" value="1"/>
</dbReference>
<dbReference type="Proteomes" id="UP000054567">
    <property type="component" value="Unassembled WGS sequence"/>
</dbReference>
<reference evidence="4 5" key="1">
    <citation type="submission" date="2007-06" db="EMBL/GenBank/DDBJ databases">
        <title>The Genome Sequence of Coccidioides posadasii RMSCC_3488.</title>
        <authorList>
            <consortium name="Coccidioides Genome Resources Consortium"/>
            <consortium name="The Broad Institute Genome Sequencing Platform"/>
            <person name="Henn M.R."/>
            <person name="Sykes S."/>
            <person name="Young S."/>
            <person name="Jaffe D."/>
            <person name="Berlin A."/>
            <person name="Alvarez P."/>
            <person name="Butler J."/>
            <person name="Gnerre S."/>
            <person name="Grabherr M."/>
            <person name="Mauceli E."/>
            <person name="Brockman W."/>
            <person name="Kodira C."/>
            <person name="Alvarado L."/>
            <person name="Zeng Q."/>
            <person name="Crawford M."/>
            <person name="Antoine C."/>
            <person name="Devon K."/>
            <person name="Galgiani J."/>
            <person name="Orsborn K."/>
            <person name="Lewis M.L."/>
            <person name="Nusbaum C."/>
            <person name="Galagan J."/>
            <person name="Birren B."/>
        </authorList>
    </citation>
    <scope>NUCLEOTIDE SEQUENCE [LARGE SCALE GENOMIC DNA]</scope>
    <source>
        <strain evidence="4 5">RMSCC 3488</strain>
    </source>
</reference>
<feature type="compositionally biased region" description="Low complexity" evidence="2">
    <location>
        <begin position="60"/>
        <end position="85"/>
    </location>
</feature>
<accession>A0A0J6FBR7</accession>
<proteinExistence type="inferred from homology"/>
<feature type="domain" description="Acyltransferase MbtK/IucB-like conserved" evidence="3">
    <location>
        <begin position="381"/>
        <end position="430"/>
    </location>
</feature>
<dbReference type="OrthoDB" id="448427at2759"/>
<reference evidence="5" key="2">
    <citation type="journal article" date="2009" name="Genome Res.">
        <title>Comparative genomic analyses of the human fungal pathogens Coccidioides and their relatives.</title>
        <authorList>
            <person name="Sharpton T.J."/>
            <person name="Stajich J.E."/>
            <person name="Rounsley S.D."/>
            <person name="Gardner M.J."/>
            <person name="Wortman J.R."/>
            <person name="Jordar V.S."/>
            <person name="Maiti R."/>
            <person name="Kodira C.D."/>
            <person name="Neafsey D.E."/>
            <person name="Zeng Q."/>
            <person name="Hung C.-Y."/>
            <person name="McMahan C."/>
            <person name="Muszewska A."/>
            <person name="Grynberg M."/>
            <person name="Mandel M.A."/>
            <person name="Kellner E.M."/>
            <person name="Barker B.M."/>
            <person name="Galgiani J.N."/>
            <person name="Orbach M.J."/>
            <person name="Kirkland T.N."/>
            <person name="Cole G.T."/>
            <person name="Henn M.R."/>
            <person name="Birren B.W."/>
            <person name="Taylor J.W."/>
        </authorList>
    </citation>
    <scope>NUCLEOTIDE SEQUENCE [LARGE SCALE GENOMIC DNA]</scope>
    <source>
        <strain evidence="5">RMSCC 3488</strain>
    </source>
</reference>
<dbReference type="SMART" id="SM01006">
    <property type="entry name" value="AlcB"/>
    <property type="match status" value="1"/>
</dbReference>
<evidence type="ECO:0000256" key="2">
    <source>
        <dbReference type="SAM" id="MobiDB-lite"/>
    </source>
</evidence>
<dbReference type="Pfam" id="PF13523">
    <property type="entry name" value="Acetyltransf_8"/>
    <property type="match status" value="1"/>
</dbReference>
<evidence type="ECO:0000313" key="5">
    <source>
        <dbReference type="Proteomes" id="UP000054567"/>
    </source>
</evidence>
<dbReference type="EMBL" id="DS268112">
    <property type="protein sequence ID" value="KMM70481.1"/>
    <property type="molecule type" value="Genomic_DNA"/>
</dbReference>
<organism evidence="4 5">
    <name type="scientific">Coccidioides posadasii RMSCC 3488</name>
    <dbReference type="NCBI Taxonomy" id="454284"/>
    <lineage>
        <taxon>Eukaryota</taxon>
        <taxon>Fungi</taxon>
        <taxon>Dikarya</taxon>
        <taxon>Ascomycota</taxon>
        <taxon>Pezizomycotina</taxon>
        <taxon>Eurotiomycetes</taxon>
        <taxon>Eurotiomycetidae</taxon>
        <taxon>Onygenales</taxon>
        <taxon>Onygenaceae</taxon>
        <taxon>Coccidioides</taxon>
    </lineage>
</organism>
<comment type="similarity">
    <text evidence="1">Belongs to the lysine N-acyltransferase MbtK family.</text>
</comment>
<feature type="compositionally biased region" description="Low complexity" evidence="2">
    <location>
        <begin position="259"/>
        <end position="273"/>
    </location>
</feature>